<evidence type="ECO:0000313" key="6">
    <source>
        <dbReference type="Proteomes" id="UP001314263"/>
    </source>
</evidence>
<protein>
    <recommendedName>
        <fullName evidence="7">Ankyrin repeat protein</fullName>
    </recommendedName>
</protein>
<name>A0AAV1HS03_9CHLO</name>
<dbReference type="AlphaFoldDB" id="A0AAV1HS03"/>
<dbReference type="InterPro" id="IPR036770">
    <property type="entry name" value="Ankyrin_rpt-contain_sf"/>
</dbReference>
<dbReference type="InterPro" id="IPR002110">
    <property type="entry name" value="Ankyrin_rpt"/>
</dbReference>
<evidence type="ECO:0008006" key="7">
    <source>
        <dbReference type="Google" id="ProtNLM"/>
    </source>
</evidence>
<dbReference type="PROSITE" id="PS50297">
    <property type="entry name" value="ANK_REP_REGION"/>
    <property type="match status" value="1"/>
</dbReference>
<dbReference type="Pfam" id="PF00023">
    <property type="entry name" value="Ank"/>
    <property type="match status" value="1"/>
</dbReference>
<feature type="region of interest" description="Disordered" evidence="4">
    <location>
        <begin position="195"/>
        <end position="226"/>
    </location>
</feature>
<reference evidence="5 6" key="1">
    <citation type="submission" date="2023-10" db="EMBL/GenBank/DDBJ databases">
        <authorList>
            <person name="Maclean D."/>
            <person name="Macfadyen A."/>
        </authorList>
    </citation>
    <scope>NUCLEOTIDE SEQUENCE [LARGE SCALE GENOMIC DNA]</scope>
</reference>
<evidence type="ECO:0000256" key="1">
    <source>
        <dbReference type="ARBA" id="ARBA00022737"/>
    </source>
</evidence>
<comment type="caution">
    <text evidence="5">The sequence shown here is derived from an EMBL/GenBank/DDBJ whole genome shotgun (WGS) entry which is preliminary data.</text>
</comment>
<evidence type="ECO:0000256" key="4">
    <source>
        <dbReference type="SAM" id="MobiDB-lite"/>
    </source>
</evidence>
<evidence type="ECO:0000313" key="5">
    <source>
        <dbReference type="EMBL" id="CAK0737072.1"/>
    </source>
</evidence>
<evidence type="ECO:0000256" key="2">
    <source>
        <dbReference type="ARBA" id="ARBA00023043"/>
    </source>
</evidence>
<evidence type="ECO:0000256" key="3">
    <source>
        <dbReference type="PROSITE-ProRule" id="PRU00023"/>
    </source>
</evidence>
<gene>
    <name evidence="5" type="ORF">CVIRNUC_000850</name>
</gene>
<dbReference type="Proteomes" id="UP001314263">
    <property type="component" value="Unassembled WGS sequence"/>
</dbReference>
<proteinExistence type="predicted"/>
<feature type="repeat" description="ANK" evidence="3">
    <location>
        <begin position="88"/>
        <end position="120"/>
    </location>
</feature>
<sequence length="226" mass="25634">MSSHMDEVMKKRQQEADDVYAAQWDDGRGSHHPDYDPYAQGDDVVKASRETEECYNAIVKNDIRKVYKKIDEGADINFVFGKAYRCPEGYTLLMTAAHRGRYECCKALLRAGADPNYINKGSDLTLFWGIDGGVEIIKLMHQYGVNMDARTPKDWTPLSYCKAKGKYGPTEEKGIYPEDVLLYYGATEYGSLPKALGTRSPRESYNVEADGFMRERGSYQKPPEHP</sequence>
<dbReference type="Gene3D" id="1.25.40.20">
    <property type="entry name" value="Ankyrin repeat-containing domain"/>
    <property type="match status" value="1"/>
</dbReference>
<keyword evidence="6" id="KW-1185">Reference proteome</keyword>
<feature type="compositionally biased region" description="Basic and acidic residues" evidence="4">
    <location>
        <begin position="211"/>
        <end position="226"/>
    </location>
</feature>
<dbReference type="PROSITE" id="PS50088">
    <property type="entry name" value="ANK_REPEAT"/>
    <property type="match status" value="1"/>
</dbReference>
<organism evidence="5 6">
    <name type="scientific">Coccomyxa viridis</name>
    <dbReference type="NCBI Taxonomy" id="1274662"/>
    <lineage>
        <taxon>Eukaryota</taxon>
        <taxon>Viridiplantae</taxon>
        <taxon>Chlorophyta</taxon>
        <taxon>core chlorophytes</taxon>
        <taxon>Trebouxiophyceae</taxon>
        <taxon>Trebouxiophyceae incertae sedis</taxon>
        <taxon>Coccomyxaceae</taxon>
        <taxon>Coccomyxa</taxon>
    </lineage>
</organism>
<dbReference type="PANTHER" id="PTHR24171">
    <property type="entry name" value="ANKYRIN REPEAT DOMAIN-CONTAINING PROTEIN 39-RELATED"/>
    <property type="match status" value="1"/>
</dbReference>
<accession>A0AAV1HS03</accession>
<dbReference type="SUPFAM" id="SSF48403">
    <property type="entry name" value="Ankyrin repeat"/>
    <property type="match status" value="1"/>
</dbReference>
<keyword evidence="2 3" id="KW-0040">ANK repeat</keyword>
<keyword evidence="1" id="KW-0677">Repeat</keyword>
<dbReference type="SMART" id="SM00248">
    <property type="entry name" value="ANK"/>
    <property type="match status" value="1"/>
</dbReference>
<dbReference type="EMBL" id="CAUYUE010000001">
    <property type="protein sequence ID" value="CAK0737072.1"/>
    <property type="molecule type" value="Genomic_DNA"/>
</dbReference>